<accession>A0A3G6ISV1</accession>
<dbReference type="EMBL" id="CP033898">
    <property type="protein sequence ID" value="AZA08719.1"/>
    <property type="molecule type" value="Genomic_DNA"/>
</dbReference>
<reference evidence="1 2" key="1">
    <citation type="submission" date="2018-11" db="EMBL/GenBank/DDBJ databases">
        <authorList>
            <person name="Kleinhagauer T."/>
            <person name="Glaeser S.P."/>
            <person name="Spergser J."/>
            <person name="Ruckert C."/>
            <person name="Kaempfer P."/>
            <person name="Busse H.-J."/>
        </authorList>
    </citation>
    <scope>NUCLEOTIDE SEQUENCE [LARGE SCALE GENOMIC DNA]</scope>
    <source>
        <strain evidence="1 2">812CH</strain>
    </source>
</reference>
<evidence type="ECO:0000313" key="1">
    <source>
        <dbReference type="EMBL" id="AZA08719.1"/>
    </source>
</evidence>
<dbReference type="KEGG" id="cpso:CPPEL_02940"/>
<dbReference type="Proteomes" id="UP000271426">
    <property type="component" value="Chromosome"/>
</dbReference>
<keyword evidence="2" id="KW-1185">Reference proteome</keyword>
<protein>
    <submittedName>
        <fullName evidence="1">Uncharacterized protein</fullName>
    </submittedName>
</protein>
<gene>
    <name evidence="1" type="ORF">CPPEL_02940</name>
</gene>
<name>A0A3G6ISV1_9CORY</name>
<dbReference type="AlphaFoldDB" id="A0A3G6ISV1"/>
<organism evidence="1 2">
    <name type="scientific">Corynebacterium pseudopelargi</name>
    <dbReference type="NCBI Taxonomy" id="2080757"/>
    <lineage>
        <taxon>Bacteria</taxon>
        <taxon>Bacillati</taxon>
        <taxon>Actinomycetota</taxon>
        <taxon>Actinomycetes</taxon>
        <taxon>Mycobacteriales</taxon>
        <taxon>Corynebacteriaceae</taxon>
        <taxon>Corynebacterium</taxon>
    </lineage>
</organism>
<sequence>MNIRDEVQYRIERALAPFGLDGYADGVMDSLDTVIDDWEEEVGDYLA</sequence>
<dbReference type="RefSeq" id="WP_164470359.1">
    <property type="nucleotide sequence ID" value="NZ_CP033898.1"/>
</dbReference>
<evidence type="ECO:0000313" key="2">
    <source>
        <dbReference type="Proteomes" id="UP000271426"/>
    </source>
</evidence>
<proteinExistence type="predicted"/>